<organism evidence="2 3">
    <name type="scientific">Pseudomonas syringae pv. maculicola str. ES4326</name>
    <dbReference type="NCBI Taxonomy" id="629265"/>
    <lineage>
        <taxon>Bacteria</taxon>
        <taxon>Pseudomonadati</taxon>
        <taxon>Pseudomonadota</taxon>
        <taxon>Gammaproteobacteria</taxon>
        <taxon>Pseudomonadales</taxon>
        <taxon>Pseudomonadaceae</taxon>
        <taxon>Pseudomonas</taxon>
    </lineage>
</organism>
<feature type="transmembrane region" description="Helical" evidence="1">
    <location>
        <begin position="109"/>
        <end position="126"/>
    </location>
</feature>
<feature type="transmembrane region" description="Helical" evidence="1">
    <location>
        <begin position="40"/>
        <end position="58"/>
    </location>
</feature>
<evidence type="ECO:0000313" key="2">
    <source>
        <dbReference type="EMBL" id="QHF00677.1"/>
    </source>
</evidence>
<sequence length="146" mass="15477">MDKFSAEPKPPKTKQSIAGLAAIAAFAMAGLVPMPVGGQVFLTLIGIGVFGFGAVMGTKHNRAYDPLRGSPDLPHAAQLIAFLIGICSIGALCYLGLPLKEGGFTSADWWLLLLSITALGGFGYASRIQKRHNKAYLAWRDSQSTL</sequence>
<feature type="transmembrane region" description="Helical" evidence="1">
    <location>
        <begin position="79"/>
        <end position="97"/>
    </location>
</feature>
<name>A0A8T8CBN6_PSEYM</name>
<keyword evidence="1" id="KW-0472">Membrane</keyword>
<geneLocation type="plasmid" evidence="2 3">
    <name>pPma4326F</name>
</geneLocation>
<keyword evidence="2" id="KW-0614">Plasmid</keyword>
<reference evidence="2 3" key="1">
    <citation type="journal article" date="2011" name="PLoS Pathog.">
        <title>Dynamic evolution of pathogenicity revealed by sequencing and comparative genomics of 19 Pseudomonas syringae isolates.</title>
        <authorList>
            <person name="Baltrus D.A."/>
            <person name="Nishimura M.T."/>
            <person name="Romanchuk A."/>
            <person name="Chang J.H."/>
            <person name="Mukhtar M.S."/>
            <person name="Cherkis K."/>
            <person name="Roach J."/>
            <person name="Grant S.R."/>
            <person name="Jones C.D."/>
            <person name="Dangl J.L."/>
        </authorList>
    </citation>
    <scope>NUCLEOTIDE SEQUENCE [LARGE SCALE GENOMIC DNA]</scope>
    <source>
        <strain evidence="2 3">ES4326</strain>
    </source>
</reference>
<feature type="transmembrane region" description="Helical" evidence="1">
    <location>
        <begin position="16"/>
        <end position="34"/>
    </location>
</feature>
<keyword evidence="1" id="KW-0812">Transmembrane</keyword>
<dbReference type="EMBL" id="CP047261">
    <property type="protein sequence ID" value="QHF00677.1"/>
    <property type="molecule type" value="Genomic_DNA"/>
</dbReference>
<dbReference type="Proteomes" id="UP000003811">
    <property type="component" value="Plasmid pPma4326F"/>
</dbReference>
<evidence type="ECO:0000313" key="3">
    <source>
        <dbReference type="Proteomes" id="UP000003811"/>
    </source>
</evidence>
<accession>A0A8T8CBN6</accession>
<dbReference type="RefSeq" id="WP_007250557.1">
    <property type="nucleotide sequence ID" value="NZ_CP047261.1"/>
</dbReference>
<dbReference type="AlphaFoldDB" id="A0A8T8CBN6"/>
<protein>
    <submittedName>
        <fullName evidence="2">Uncharacterized protein</fullName>
    </submittedName>
</protein>
<keyword evidence="1" id="KW-1133">Transmembrane helix</keyword>
<evidence type="ECO:0000256" key="1">
    <source>
        <dbReference type="SAM" id="Phobius"/>
    </source>
</evidence>
<gene>
    <name evidence="2" type="ORF">PMA4326_029715</name>
</gene>
<proteinExistence type="predicted"/>